<dbReference type="Proteomes" id="UP000283474">
    <property type="component" value="Chromosome"/>
</dbReference>
<dbReference type="KEGG" id="pus:CKA81_02560"/>
<dbReference type="PANTHER" id="PTHR43605">
    <property type="entry name" value="ACYL-COENZYME A SYNTHETASE"/>
    <property type="match status" value="1"/>
</dbReference>
<dbReference type="GO" id="GO:0006637">
    <property type="term" value="P:acyl-CoA metabolic process"/>
    <property type="evidence" value="ECO:0007669"/>
    <property type="project" value="TreeGrafter"/>
</dbReference>
<dbReference type="Pfam" id="PF00501">
    <property type="entry name" value="AMP-binding"/>
    <property type="match status" value="1"/>
</dbReference>
<dbReference type="InterPro" id="IPR000873">
    <property type="entry name" value="AMP-dep_synth/lig_dom"/>
</dbReference>
<evidence type="ECO:0000256" key="3">
    <source>
        <dbReference type="ARBA" id="ARBA00022741"/>
    </source>
</evidence>
<dbReference type="AlphaFoldDB" id="A0A410G961"/>
<dbReference type="RefSeq" id="WP_128353899.1">
    <property type="nucleotide sequence ID" value="NZ_CP022987.1"/>
</dbReference>
<dbReference type="SUPFAM" id="SSF56801">
    <property type="entry name" value="Acetyl-CoA synthetase-like"/>
    <property type="match status" value="1"/>
</dbReference>
<evidence type="ECO:0000256" key="1">
    <source>
        <dbReference type="ARBA" id="ARBA00006432"/>
    </source>
</evidence>
<keyword evidence="4" id="KW-0067">ATP-binding</keyword>
<accession>A0A410G961</accession>
<evidence type="ECO:0000256" key="4">
    <source>
        <dbReference type="ARBA" id="ARBA00022840"/>
    </source>
</evidence>
<dbReference type="OrthoDB" id="9766486at2"/>
<organism evidence="6 7">
    <name type="scientific">Pollutimonas thiosulfatoxidans</name>
    <dbReference type="NCBI Taxonomy" id="2028345"/>
    <lineage>
        <taxon>Bacteria</taxon>
        <taxon>Pseudomonadati</taxon>
        <taxon>Pseudomonadota</taxon>
        <taxon>Betaproteobacteria</taxon>
        <taxon>Burkholderiales</taxon>
        <taxon>Alcaligenaceae</taxon>
        <taxon>Pollutimonas</taxon>
    </lineage>
</organism>
<dbReference type="Gene3D" id="3.40.50.12780">
    <property type="entry name" value="N-terminal domain of ligase-like"/>
    <property type="match status" value="1"/>
</dbReference>
<protein>
    <submittedName>
        <fullName evidence="6">Acetyl-CoA synthetase</fullName>
    </submittedName>
</protein>
<keyword evidence="3" id="KW-0547">Nucleotide-binding</keyword>
<dbReference type="InterPro" id="IPR051087">
    <property type="entry name" value="Mitochondrial_ACSM"/>
</dbReference>
<evidence type="ECO:0000313" key="7">
    <source>
        <dbReference type="Proteomes" id="UP000283474"/>
    </source>
</evidence>
<dbReference type="EMBL" id="CP022987">
    <property type="protein sequence ID" value="QAA92849.1"/>
    <property type="molecule type" value="Genomic_DNA"/>
</dbReference>
<keyword evidence="2" id="KW-0436">Ligase</keyword>
<feature type="domain" description="AMP-dependent synthetase/ligase" evidence="5">
    <location>
        <begin position="38"/>
        <end position="390"/>
    </location>
</feature>
<dbReference type="InterPro" id="IPR042099">
    <property type="entry name" value="ANL_N_sf"/>
</dbReference>
<dbReference type="GO" id="GO:0015645">
    <property type="term" value="F:fatty acid ligase activity"/>
    <property type="evidence" value="ECO:0007669"/>
    <property type="project" value="TreeGrafter"/>
</dbReference>
<comment type="similarity">
    <text evidence="1">Belongs to the ATP-dependent AMP-binding enzyme family.</text>
</comment>
<dbReference type="GO" id="GO:0005524">
    <property type="term" value="F:ATP binding"/>
    <property type="evidence" value="ECO:0007669"/>
    <property type="project" value="UniProtKB-KW"/>
</dbReference>
<evidence type="ECO:0000259" key="5">
    <source>
        <dbReference type="Pfam" id="PF00501"/>
    </source>
</evidence>
<sequence length="452" mass="49069">MNDQYSALYSSYHWLVPTQFNIADACAHRWAENPLEGRRIALFHETETGRREVWTYSRLSDTANQLANGLVRMGVQPGDRVAVVMAKRPEAVAACMAVFSVGGISVPLGADASGDFLAACLHNADARVAVIDAIAGPGVLQAQAKCPGLTQIVGVDLQHEAVIPWRSLLARQPTAFRSVATSAHSPALLLYSPGLLSVPQGVLLPHRALIGAMPGFVASQNWFPKKGDVFWSPAAWTTAAGLLGTLLPTLYFGHAVVGAPGSFDAALALDIMERYRITNTLLTAEQLQAMMDAYPLPRERFHLSLRGLAVAGPAIEPMLFEWCQDALDTTANAAFGMPEAVYLMGQSFRKWPAKAGSMGRPYPGHQLAVLDDQGQPCRTDAVGELAVHRNDMHGHPDPALFLGYWRNPAATENRYLNDWYLTSHLARIDADGDYWHAGRKHAAATGREVRMG</sequence>
<evidence type="ECO:0000313" key="6">
    <source>
        <dbReference type="EMBL" id="QAA92849.1"/>
    </source>
</evidence>
<dbReference type="GO" id="GO:0004321">
    <property type="term" value="F:fatty-acyl-CoA synthase activity"/>
    <property type="evidence" value="ECO:0007669"/>
    <property type="project" value="TreeGrafter"/>
</dbReference>
<evidence type="ECO:0000256" key="2">
    <source>
        <dbReference type="ARBA" id="ARBA00022598"/>
    </source>
</evidence>
<reference evidence="6 7" key="1">
    <citation type="submission" date="2017-08" db="EMBL/GenBank/DDBJ databases">
        <authorList>
            <person name="Park S.-J."/>
            <person name="Kim H."/>
        </authorList>
    </citation>
    <scope>NUCLEOTIDE SEQUENCE [LARGE SCALE GENOMIC DNA]</scope>
    <source>
        <strain evidence="7">ye3</strain>
    </source>
</reference>
<dbReference type="PANTHER" id="PTHR43605:SF10">
    <property type="entry name" value="ACYL-COA SYNTHETASE MEDIUM CHAIN FAMILY MEMBER 3"/>
    <property type="match status" value="1"/>
</dbReference>
<keyword evidence="7" id="KW-1185">Reference proteome</keyword>
<proteinExistence type="inferred from homology"/>
<gene>
    <name evidence="6" type="ORF">CKA81_02560</name>
</gene>
<dbReference type="GO" id="GO:0006633">
    <property type="term" value="P:fatty acid biosynthetic process"/>
    <property type="evidence" value="ECO:0007669"/>
    <property type="project" value="TreeGrafter"/>
</dbReference>
<name>A0A410G961_9BURK</name>